<name>A0A9P5XYF1_9AGAR</name>
<feature type="region of interest" description="Disordered" evidence="5">
    <location>
        <begin position="1"/>
        <end position="21"/>
    </location>
</feature>
<dbReference type="GO" id="GO:0006542">
    <property type="term" value="P:glutamine biosynthetic process"/>
    <property type="evidence" value="ECO:0007669"/>
    <property type="project" value="InterPro"/>
</dbReference>
<feature type="domain" description="GS catalytic" evidence="6">
    <location>
        <begin position="148"/>
        <end position="484"/>
    </location>
</feature>
<protein>
    <recommendedName>
        <fullName evidence="1">Glutamine synthetase</fullName>
    </recommendedName>
</protein>
<keyword evidence="2" id="KW-0436">Ligase</keyword>
<gene>
    <name evidence="7" type="ORF">BDZ94DRAFT_1313707</name>
</gene>
<evidence type="ECO:0000313" key="8">
    <source>
        <dbReference type="Proteomes" id="UP000807353"/>
    </source>
</evidence>
<evidence type="ECO:0000256" key="1">
    <source>
        <dbReference type="ARBA" id="ARBA00021364"/>
    </source>
</evidence>
<dbReference type="Gene3D" id="3.10.20.70">
    <property type="entry name" value="Glutamine synthetase, N-terminal domain"/>
    <property type="match status" value="1"/>
</dbReference>
<dbReference type="InterPro" id="IPR008146">
    <property type="entry name" value="Gln_synth_cat_dom"/>
</dbReference>
<comment type="caution">
    <text evidence="7">The sequence shown here is derived from an EMBL/GenBank/DDBJ whole genome shotgun (WGS) entry which is preliminary data.</text>
</comment>
<dbReference type="PROSITE" id="PS51987">
    <property type="entry name" value="GS_CATALYTIC"/>
    <property type="match status" value="1"/>
</dbReference>
<dbReference type="PANTHER" id="PTHR43785">
    <property type="entry name" value="GAMMA-GLUTAMYLPUTRESCINE SYNTHETASE"/>
    <property type="match status" value="1"/>
</dbReference>
<dbReference type="InterPro" id="IPR014746">
    <property type="entry name" value="Gln_synth/guanido_kin_cat_dom"/>
</dbReference>
<evidence type="ECO:0000256" key="5">
    <source>
        <dbReference type="SAM" id="MobiDB-lite"/>
    </source>
</evidence>
<dbReference type="SMART" id="SM01230">
    <property type="entry name" value="Gln-synt_C"/>
    <property type="match status" value="1"/>
</dbReference>
<dbReference type="GO" id="GO:0016301">
    <property type="term" value="F:kinase activity"/>
    <property type="evidence" value="ECO:0007669"/>
    <property type="project" value="UniProtKB-KW"/>
</dbReference>
<organism evidence="7 8">
    <name type="scientific">Collybia nuda</name>
    <dbReference type="NCBI Taxonomy" id="64659"/>
    <lineage>
        <taxon>Eukaryota</taxon>
        <taxon>Fungi</taxon>
        <taxon>Dikarya</taxon>
        <taxon>Basidiomycota</taxon>
        <taxon>Agaricomycotina</taxon>
        <taxon>Agaricomycetes</taxon>
        <taxon>Agaricomycetidae</taxon>
        <taxon>Agaricales</taxon>
        <taxon>Tricholomatineae</taxon>
        <taxon>Clitocybaceae</taxon>
        <taxon>Collybia</taxon>
    </lineage>
</organism>
<keyword evidence="7" id="KW-0418">Kinase</keyword>
<reference evidence="7" key="1">
    <citation type="submission" date="2020-11" db="EMBL/GenBank/DDBJ databases">
        <authorList>
            <consortium name="DOE Joint Genome Institute"/>
            <person name="Ahrendt S."/>
            <person name="Riley R."/>
            <person name="Andreopoulos W."/>
            <person name="Labutti K."/>
            <person name="Pangilinan J."/>
            <person name="Ruiz-Duenas F.J."/>
            <person name="Barrasa J.M."/>
            <person name="Sanchez-Garcia M."/>
            <person name="Camarero S."/>
            <person name="Miyauchi S."/>
            <person name="Serrano A."/>
            <person name="Linde D."/>
            <person name="Babiker R."/>
            <person name="Drula E."/>
            <person name="Ayuso-Fernandez I."/>
            <person name="Pacheco R."/>
            <person name="Padilla G."/>
            <person name="Ferreira P."/>
            <person name="Barriuso J."/>
            <person name="Kellner H."/>
            <person name="Castanera R."/>
            <person name="Alfaro M."/>
            <person name="Ramirez L."/>
            <person name="Pisabarro A.G."/>
            <person name="Kuo A."/>
            <person name="Tritt A."/>
            <person name="Lipzen A."/>
            <person name="He G."/>
            <person name="Yan M."/>
            <person name="Ng V."/>
            <person name="Cullen D."/>
            <person name="Martin F."/>
            <person name="Rosso M.-N."/>
            <person name="Henrissat B."/>
            <person name="Hibbett D."/>
            <person name="Martinez A.T."/>
            <person name="Grigoriev I.V."/>
        </authorList>
    </citation>
    <scope>NUCLEOTIDE SEQUENCE</scope>
    <source>
        <strain evidence="7">CBS 247.69</strain>
    </source>
</reference>
<dbReference type="SUPFAM" id="SSF55931">
    <property type="entry name" value="Glutamine synthetase/guanido kinase"/>
    <property type="match status" value="1"/>
</dbReference>
<proteinExistence type="inferred from homology"/>
<dbReference type="PANTHER" id="PTHR43785:SF2">
    <property type="entry name" value="TYPE-1 GLUTAMINE SYNTHETASE 1"/>
    <property type="match status" value="1"/>
</dbReference>
<dbReference type="GO" id="GO:0004356">
    <property type="term" value="F:glutamine synthetase activity"/>
    <property type="evidence" value="ECO:0007669"/>
    <property type="project" value="InterPro"/>
</dbReference>
<dbReference type="Proteomes" id="UP000807353">
    <property type="component" value="Unassembled WGS sequence"/>
</dbReference>
<keyword evidence="7" id="KW-0808">Transferase</keyword>
<dbReference type="AlphaFoldDB" id="A0A9P5XYF1"/>
<comment type="similarity">
    <text evidence="3 4">Belongs to the glutamine synthetase family.</text>
</comment>
<evidence type="ECO:0000259" key="6">
    <source>
        <dbReference type="PROSITE" id="PS51987"/>
    </source>
</evidence>
<evidence type="ECO:0000313" key="7">
    <source>
        <dbReference type="EMBL" id="KAF9457970.1"/>
    </source>
</evidence>
<evidence type="ECO:0000256" key="3">
    <source>
        <dbReference type="PROSITE-ProRule" id="PRU01331"/>
    </source>
</evidence>
<dbReference type="Pfam" id="PF00120">
    <property type="entry name" value="Gln-synt_C"/>
    <property type="match status" value="1"/>
</dbReference>
<dbReference type="EMBL" id="MU150353">
    <property type="protein sequence ID" value="KAF9457970.1"/>
    <property type="molecule type" value="Genomic_DNA"/>
</dbReference>
<accession>A0A9P5XYF1</accession>
<keyword evidence="8" id="KW-1185">Reference proteome</keyword>
<dbReference type="InterPro" id="IPR036651">
    <property type="entry name" value="Gln_synt_N_sf"/>
</dbReference>
<sequence length="484" mass="52678">MASTHGITYTPENITSSTTARPTLQNVVDTSKSAGVTAEEAIPYFSYVHLYWVDLANIRRCRIMPAEYFRELMRSRRPGVQIAKASLGLVYLMLAEGFSGRGEYLYTPDPRTMRVLRGVSAGDVLGVFGRFEEKDTRGRNGVEVALCPRTLLGRIIDEAKNAHATEFLVGFETEFIMLKSTNPVVPSNIHQWSSTSALLLGSPEANILTEIGDSLRASGIPLQLLHAEAAPGQYEVVTGPLSPLDAADTLIFTREIITHVAAKHGLHVTFAPRPFMNSTGSSTHAHVSVHSPKSTKIADGLSTHERAFLAGVLEHLPAVAAFTLPTYASYKRVADGSWSGGTYVSYGTENREAPVRLTNSASPSSRRFELRFIDGTANPHLALAAVLGSALVGIRDNLVLESQDCKEKSAAEMTGEERLAMGITKRLPLGVEEAAKNLRDDKVLTEVMGEDMVRAFLSVSKTLGEALRQETDEGAQLTRLVEFY</sequence>
<evidence type="ECO:0000256" key="2">
    <source>
        <dbReference type="ARBA" id="ARBA00022598"/>
    </source>
</evidence>
<dbReference type="Gene3D" id="3.30.590.10">
    <property type="entry name" value="Glutamine synthetase/guanido kinase, catalytic domain"/>
    <property type="match status" value="1"/>
</dbReference>
<dbReference type="OrthoDB" id="3364440at2759"/>
<evidence type="ECO:0000256" key="4">
    <source>
        <dbReference type="RuleBase" id="RU000384"/>
    </source>
</evidence>